<proteinExistence type="predicted"/>
<dbReference type="InterPro" id="IPR001375">
    <property type="entry name" value="Peptidase_S9_cat"/>
</dbReference>
<dbReference type="Pfam" id="PF00326">
    <property type="entry name" value="Peptidase_S9"/>
    <property type="match status" value="1"/>
</dbReference>
<dbReference type="GO" id="GO:0006508">
    <property type="term" value="P:proteolysis"/>
    <property type="evidence" value="ECO:0007669"/>
    <property type="project" value="InterPro"/>
</dbReference>
<dbReference type="AlphaFoldDB" id="A0A918Z8U4"/>
<dbReference type="GO" id="GO:0008236">
    <property type="term" value="F:serine-type peptidase activity"/>
    <property type="evidence" value="ECO:0007669"/>
    <property type="project" value="InterPro"/>
</dbReference>
<sequence length="79" mass="9116">MTTPILIVHGGKDHRVPMGQAVSLHSDLQRLGTPVSFLHFPDEGQRLKAPNHLRIKYETMLNFLDHHVLGREWRRPAML</sequence>
<accession>A0A918Z8U4</accession>
<dbReference type="Gene3D" id="3.40.50.1820">
    <property type="entry name" value="alpha/beta hydrolase"/>
    <property type="match status" value="1"/>
</dbReference>
<dbReference type="Proteomes" id="UP000603227">
    <property type="component" value="Unassembled WGS sequence"/>
</dbReference>
<evidence type="ECO:0000259" key="1">
    <source>
        <dbReference type="Pfam" id="PF00326"/>
    </source>
</evidence>
<feature type="domain" description="Peptidase S9 prolyl oligopeptidase catalytic" evidence="1">
    <location>
        <begin position="2"/>
        <end position="68"/>
    </location>
</feature>
<dbReference type="InterPro" id="IPR029058">
    <property type="entry name" value="AB_hydrolase_fold"/>
</dbReference>
<dbReference type="EMBL" id="BNAT01000025">
    <property type="protein sequence ID" value="GHE41369.1"/>
    <property type="molecule type" value="Genomic_DNA"/>
</dbReference>
<organism evidence="2 3">
    <name type="scientific">Streptomyces capitiformicae</name>
    <dbReference type="NCBI Taxonomy" id="2014920"/>
    <lineage>
        <taxon>Bacteria</taxon>
        <taxon>Bacillati</taxon>
        <taxon>Actinomycetota</taxon>
        <taxon>Actinomycetes</taxon>
        <taxon>Kitasatosporales</taxon>
        <taxon>Streptomycetaceae</taxon>
        <taxon>Streptomyces</taxon>
    </lineage>
</organism>
<protein>
    <recommendedName>
        <fullName evidence="1">Peptidase S9 prolyl oligopeptidase catalytic domain-containing protein</fullName>
    </recommendedName>
</protein>
<dbReference type="SUPFAM" id="SSF53474">
    <property type="entry name" value="alpha/beta-Hydrolases"/>
    <property type="match status" value="1"/>
</dbReference>
<reference evidence="2" key="1">
    <citation type="journal article" date="2014" name="Int. J. Syst. Evol. Microbiol.">
        <title>Complete genome sequence of Corynebacterium casei LMG S-19264T (=DSM 44701T), isolated from a smear-ripened cheese.</title>
        <authorList>
            <consortium name="US DOE Joint Genome Institute (JGI-PGF)"/>
            <person name="Walter F."/>
            <person name="Albersmeier A."/>
            <person name="Kalinowski J."/>
            <person name="Ruckert C."/>
        </authorList>
    </citation>
    <scope>NUCLEOTIDE SEQUENCE</scope>
    <source>
        <strain evidence="2">CGMCC 4.7403</strain>
    </source>
</reference>
<keyword evidence="3" id="KW-1185">Reference proteome</keyword>
<gene>
    <name evidence="2" type="ORF">GCM10017771_60580</name>
</gene>
<evidence type="ECO:0000313" key="2">
    <source>
        <dbReference type="EMBL" id="GHE41369.1"/>
    </source>
</evidence>
<name>A0A918Z8U4_9ACTN</name>
<reference evidence="2" key="2">
    <citation type="submission" date="2020-09" db="EMBL/GenBank/DDBJ databases">
        <authorList>
            <person name="Sun Q."/>
            <person name="Zhou Y."/>
        </authorList>
    </citation>
    <scope>NUCLEOTIDE SEQUENCE</scope>
    <source>
        <strain evidence="2">CGMCC 4.7403</strain>
    </source>
</reference>
<evidence type="ECO:0000313" key="3">
    <source>
        <dbReference type="Proteomes" id="UP000603227"/>
    </source>
</evidence>
<comment type="caution">
    <text evidence="2">The sequence shown here is derived from an EMBL/GenBank/DDBJ whole genome shotgun (WGS) entry which is preliminary data.</text>
</comment>